<reference evidence="2" key="1">
    <citation type="journal article" date="2019" name="Int. J. Syst. Evol. Microbiol.">
        <title>The Global Catalogue of Microorganisms (GCM) 10K type strain sequencing project: providing services to taxonomists for standard genome sequencing and annotation.</title>
        <authorList>
            <consortium name="The Broad Institute Genomics Platform"/>
            <consortium name="The Broad Institute Genome Sequencing Center for Infectious Disease"/>
            <person name="Wu L."/>
            <person name="Ma J."/>
        </authorList>
    </citation>
    <scope>NUCLEOTIDE SEQUENCE [LARGE SCALE GENOMIC DNA]</scope>
    <source>
        <strain evidence="2">CCM 8936</strain>
    </source>
</reference>
<comment type="caution">
    <text evidence="1">The sequence shown here is derived from an EMBL/GenBank/DDBJ whole genome shotgun (WGS) entry which is preliminary data.</text>
</comment>
<protein>
    <submittedName>
        <fullName evidence="1">Uncharacterized protein</fullName>
    </submittedName>
</protein>
<keyword evidence="2" id="KW-1185">Reference proteome</keyword>
<gene>
    <name evidence="1" type="ORF">ACFQ42_04310</name>
</gene>
<sequence length="62" mass="7278">METVQIKMDEIDSNTIDKPTMPVAATLRYGDVILEIHNGIDKYVLYLLMKELHEHVDYTKVW</sequence>
<organism evidence="1 2">
    <name type="scientific">Companilactobacillus keshanensis</name>
    <dbReference type="NCBI Taxonomy" id="2486003"/>
    <lineage>
        <taxon>Bacteria</taxon>
        <taxon>Bacillati</taxon>
        <taxon>Bacillota</taxon>
        <taxon>Bacilli</taxon>
        <taxon>Lactobacillales</taxon>
        <taxon>Lactobacillaceae</taxon>
        <taxon>Companilactobacillus</taxon>
    </lineage>
</organism>
<dbReference type="RefSeq" id="WP_125677905.1">
    <property type="nucleotide sequence ID" value="NZ_JBHTOI010000029.1"/>
</dbReference>
<evidence type="ECO:0000313" key="1">
    <source>
        <dbReference type="EMBL" id="MFD1417957.1"/>
    </source>
</evidence>
<dbReference type="EMBL" id="JBHTOI010000029">
    <property type="protein sequence ID" value="MFD1417957.1"/>
    <property type="molecule type" value="Genomic_DNA"/>
</dbReference>
<name>A0ABW4BRY5_9LACO</name>
<dbReference type="Proteomes" id="UP001597251">
    <property type="component" value="Unassembled WGS sequence"/>
</dbReference>
<proteinExistence type="predicted"/>
<accession>A0ABW4BRY5</accession>
<evidence type="ECO:0000313" key="2">
    <source>
        <dbReference type="Proteomes" id="UP001597251"/>
    </source>
</evidence>